<organism evidence="1 2">
    <name type="scientific">Romanomermis culicivorax</name>
    <name type="common">Nematode worm</name>
    <dbReference type="NCBI Taxonomy" id="13658"/>
    <lineage>
        <taxon>Eukaryota</taxon>
        <taxon>Metazoa</taxon>
        <taxon>Ecdysozoa</taxon>
        <taxon>Nematoda</taxon>
        <taxon>Enoplea</taxon>
        <taxon>Dorylaimia</taxon>
        <taxon>Mermithida</taxon>
        <taxon>Mermithoidea</taxon>
        <taxon>Mermithidae</taxon>
        <taxon>Romanomermis</taxon>
    </lineage>
</organism>
<evidence type="ECO:0000313" key="2">
    <source>
        <dbReference type="WBParaSite" id="nRc.2.0.1.t15677-RA"/>
    </source>
</evidence>
<accession>A0A915INW7</accession>
<evidence type="ECO:0000313" key="1">
    <source>
        <dbReference type="Proteomes" id="UP000887565"/>
    </source>
</evidence>
<protein>
    <submittedName>
        <fullName evidence="2">Uncharacterized protein</fullName>
    </submittedName>
</protein>
<dbReference type="AlphaFoldDB" id="A0A915INW7"/>
<sequence>MGSIIFQPFSDHRFAKEIDFTIDRKNKERFLRDCRWEAISPITVAPVLFSKKLYCCREE</sequence>
<dbReference type="WBParaSite" id="nRc.2.0.1.t15677-RA">
    <property type="protein sequence ID" value="nRc.2.0.1.t15677-RA"/>
    <property type="gene ID" value="nRc.2.0.1.g15677"/>
</dbReference>
<dbReference type="Proteomes" id="UP000887565">
    <property type="component" value="Unplaced"/>
</dbReference>
<name>A0A915INW7_ROMCU</name>
<keyword evidence="1" id="KW-1185">Reference proteome</keyword>
<proteinExistence type="predicted"/>
<reference evidence="2" key="1">
    <citation type="submission" date="2022-11" db="UniProtKB">
        <authorList>
            <consortium name="WormBaseParasite"/>
        </authorList>
    </citation>
    <scope>IDENTIFICATION</scope>
</reference>